<evidence type="ECO:0000256" key="4">
    <source>
        <dbReference type="ARBA" id="ARBA00022723"/>
    </source>
</evidence>
<dbReference type="InterPro" id="IPR001765">
    <property type="entry name" value="Carbonic_anhydrase"/>
</dbReference>
<dbReference type="InterPro" id="IPR036874">
    <property type="entry name" value="Carbonic_anhydrase_sf"/>
</dbReference>
<dbReference type="PANTHER" id="PTHR11002:SF76">
    <property type="entry name" value="CARBONIC ANHYDRASE"/>
    <property type="match status" value="1"/>
</dbReference>
<dbReference type="EMBL" id="JAVDVY010000002">
    <property type="protein sequence ID" value="MDR7134647.1"/>
    <property type="molecule type" value="Genomic_DNA"/>
</dbReference>
<dbReference type="EC" id="4.2.1.1" evidence="3"/>
<gene>
    <name evidence="8" type="ORF">J2X06_001856</name>
</gene>
<comment type="similarity">
    <text evidence="2">Belongs to the beta-class carbonic anhydrase family.</text>
</comment>
<sequence>MPAGVEQHASFTYWYAGARYVWLLIRHQVNVMRHPDLKPAEPSCVCGDGLTADEGTNLSRRGFVASTIVGAAAVMVGTTVLHVPPAMAQSTLTPDAALKSLMDGNKRYVDGQLKCSSENLAILKSKTAEKQEPFAAVLSCADSRVPVEIVFDQSIGQLFVVRLAGNIATPEVIASLEYGVGVLGTKVLMVLGHGNCGAVKAAIEGKAVPGQISALYAPLRMAVDQAGPNLDAAIDANARIQADLLSKASVIIGGAIKEGKLKVVPARYDLASGKVSLLT</sequence>
<comment type="catalytic activity">
    <reaction evidence="7">
        <text>hydrogencarbonate + H(+) = CO2 + H2O</text>
        <dbReference type="Rhea" id="RHEA:10748"/>
        <dbReference type="ChEBI" id="CHEBI:15377"/>
        <dbReference type="ChEBI" id="CHEBI:15378"/>
        <dbReference type="ChEBI" id="CHEBI:16526"/>
        <dbReference type="ChEBI" id="CHEBI:17544"/>
        <dbReference type="EC" id="4.2.1.1"/>
    </reaction>
</comment>
<evidence type="ECO:0000256" key="3">
    <source>
        <dbReference type="ARBA" id="ARBA00012925"/>
    </source>
</evidence>
<reference evidence="8 9" key="1">
    <citation type="submission" date="2023-07" db="EMBL/GenBank/DDBJ databases">
        <title>Sorghum-associated microbial communities from plants grown in Nebraska, USA.</title>
        <authorList>
            <person name="Schachtman D."/>
        </authorList>
    </citation>
    <scope>NUCLEOTIDE SEQUENCE [LARGE SCALE GENOMIC DNA]</scope>
    <source>
        <strain evidence="8 9">BE198</strain>
    </source>
</reference>
<keyword evidence="9" id="KW-1185">Reference proteome</keyword>
<dbReference type="Pfam" id="PF00484">
    <property type="entry name" value="Pro_CA"/>
    <property type="match status" value="1"/>
</dbReference>
<evidence type="ECO:0000256" key="7">
    <source>
        <dbReference type="ARBA" id="ARBA00048348"/>
    </source>
</evidence>
<evidence type="ECO:0000313" key="8">
    <source>
        <dbReference type="EMBL" id="MDR7134647.1"/>
    </source>
</evidence>
<dbReference type="GO" id="GO:0004089">
    <property type="term" value="F:carbonate dehydratase activity"/>
    <property type="evidence" value="ECO:0007669"/>
    <property type="project" value="UniProtKB-EC"/>
</dbReference>
<dbReference type="CDD" id="cd03378">
    <property type="entry name" value="beta_CA_cladeC"/>
    <property type="match status" value="1"/>
</dbReference>
<comment type="cofactor">
    <cofactor evidence="1">
        <name>Zn(2+)</name>
        <dbReference type="ChEBI" id="CHEBI:29105"/>
    </cofactor>
</comment>
<organism evidence="8 9">
    <name type="scientific">Lysobacter niastensis</name>
    <dbReference type="NCBI Taxonomy" id="380629"/>
    <lineage>
        <taxon>Bacteria</taxon>
        <taxon>Pseudomonadati</taxon>
        <taxon>Pseudomonadota</taxon>
        <taxon>Gammaproteobacteria</taxon>
        <taxon>Lysobacterales</taxon>
        <taxon>Lysobacteraceae</taxon>
        <taxon>Lysobacter</taxon>
    </lineage>
</organism>
<evidence type="ECO:0000256" key="5">
    <source>
        <dbReference type="ARBA" id="ARBA00022833"/>
    </source>
</evidence>
<accession>A0ABU1WB09</accession>
<evidence type="ECO:0000256" key="2">
    <source>
        <dbReference type="ARBA" id="ARBA00006217"/>
    </source>
</evidence>
<keyword evidence="5" id="KW-0862">Zinc</keyword>
<keyword evidence="4" id="KW-0479">Metal-binding</keyword>
<protein>
    <recommendedName>
        <fullName evidence="3">carbonic anhydrase</fullName>
        <ecNumber evidence="3">4.2.1.1</ecNumber>
    </recommendedName>
</protein>
<dbReference type="SMART" id="SM00947">
    <property type="entry name" value="Pro_CA"/>
    <property type="match status" value="1"/>
</dbReference>
<dbReference type="RefSeq" id="WP_310061378.1">
    <property type="nucleotide sequence ID" value="NZ_JAVDVY010000002.1"/>
</dbReference>
<dbReference type="Proteomes" id="UP001251524">
    <property type="component" value="Unassembled WGS sequence"/>
</dbReference>
<comment type="caution">
    <text evidence="8">The sequence shown here is derived from an EMBL/GenBank/DDBJ whole genome shotgun (WGS) entry which is preliminary data.</text>
</comment>
<dbReference type="SUPFAM" id="SSF53056">
    <property type="entry name" value="beta-carbonic anhydrase, cab"/>
    <property type="match status" value="1"/>
</dbReference>
<evidence type="ECO:0000313" key="9">
    <source>
        <dbReference type="Proteomes" id="UP001251524"/>
    </source>
</evidence>
<evidence type="ECO:0000256" key="6">
    <source>
        <dbReference type="ARBA" id="ARBA00023239"/>
    </source>
</evidence>
<proteinExistence type="inferred from homology"/>
<dbReference type="Gene3D" id="3.40.1050.10">
    <property type="entry name" value="Carbonic anhydrase"/>
    <property type="match status" value="1"/>
</dbReference>
<dbReference type="PANTHER" id="PTHR11002">
    <property type="entry name" value="CARBONIC ANHYDRASE"/>
    <property type="match status" value="1"/>
</dbReference>
<evidence type="ECO:0000256" key="1">
    <source>
        <dbReference type="ARBA" id="ARBA00001947"/>
    </source>
</evidence>
<keyword evidence="6 8" id="KW-0456">Lyase</keyword>
<name>A0ABU1WB09_9GAMM</name>